<feature type="compositionally biased region" description="Polar residues" evidence="5">
    <location>
        <begin position="497"/>
        <end position="512"/>
    </location>
</feature>
<evidence type="ECO:0000256" key="5">
    <source>
        <dbReference type="SAM" id="MobiDB-lite"/>
    </source>
</evidence>
<dbReference type="AlphaFoldDB" id="A0A0L0HHX5"/>
<evidence type="ECO:0000256" key="2">
    <source>
        <dbReference type="ARBA" id="ARBA00022490"/>
    </source>
</evidence>
<dbReference type="GO" id="GO:0005737">
    <property type="term" value="C:cytoplasm"/>
    <property type="evidence" value="ECO:0007669"/>
    <property type="project" value="TreeGrafter"/>
</dbReference>
<evidence type="ECO:0000256" key="3">
    <source>
        <dbReference type="ARBA" id="ARBA00022614"/>
    </source>
</evidence>
<gene>
    <name evidence="6" type="ORF">SPPG_03813</name>
</gene>
<reference evidence="6 7" key="1">
    <citation type="submission" date="2009-08" db="EMBL/GenBank/DDBJ databases">
        <title>The Genome Sequence of Spizellomyces punctatus strain DAOM BR117.</title>
        <authorList>
            <consortium name="The Broad Institute Genome Sequencing Platform"/>
            <person name="Russ C."/>
            <person name="Cuomo C."/>
            <person name="Shea T."/>
            <person name="Young S.K."/>
            <person name="Zeng Q."/>
            <person name="Koehrsen M."/>
            <person name="Haas B."/>
            <person name="Borodovsky M."/>
            <person name="Guigo R."/>
            <person name="Alvarado L."/>
            <person name="Berlin A."/>
            <person name="Bochicchio J."/>
            <person name="Borenstein D."/>
            <person name="Chapman S."/>
            <person name="Chen Z."/>
            <person name="Engels R."/>
            <person name="Freedman E."/>
            <person name="Gellesch M."/>
            <person name="Goldberg J."/>
            <person name="Griggs A."/>
            <person name="Gujja S."/>
            <person name="Heiman D."/>
            <person name="Hepburn T."/>
            <person name="Howarth C."/>
            <person name="Jen D."/>
            <person name="Larson L."/>
            <person name="Lewis B."/>
            <person name="Mehta T."/>
            <person name="Park D."/>
            <person name="Pearson M."/>
            <person name="Roberts A."/>
            <person name="Saif S."/>
            <person name="Shenoy N."/>
            <person name="Sisk P."/>
            <person name="Stolte C."/>
            <person name="Sykes S."/>
            <person name="Thomson T."/>
            <person name="Walk T."/>
            <person name="White J."/>
            <person name="Yandava C."/>
            <person name="Burger G."/>
            <person name="Gray M.W."/>
            <person name="Holland P.W.H."/>
            <person name="King N."/>
            <person name="Lang F.B.F."/>
            <person name="Roger A.J."/>
            <person name="Ruiz-Trillo I."/>
            <person name="Lander E."/>
            <person name="Nusbaum C."/>
        </authorList>
    </citation>
    <scope>NUCLEOTIDE SEQUENCE [LARGE SCALE GENOMIC DNA]</scope>
    <source>
        <strain evidence="6 7">DAOM BR117</strain>
    </source>
</reference>
<protein>
    <recommendedName>
        <fullName evidence="8">U2A'/phosphoprotein 32 family A C-terminal domain-containing protein</fullName>
    </recommendedName>
</protein>
<dbReference type="InParanoid" id="A0A0L0HHX5"/>
<dbReference type="InterPro" id="IPR003591">
    <property type="entry name" value="Leu-rich_rpt_typical-subtyp"/>
</dbReference>
<dbReference type="PROSITE" id="PS51450">
    <property type="entry name" value="LRR"/>
    <property type="match status" value="5"/>
</dbReference>
<organism evidence="6 7">
    <name type="scientific">Spizellomyces punctatus (strain DAOM BR117)</name>
    <dbReference type="NCBI Taxonomy" id="645134"/>
    <lineage>
        <taxon>Eukaryota</taxon>
        <taxon>Fungi</taxon>
        <taxon>Fungi incertae sedis</taxon>
        <taxon>Chytridiomycota</taxon>
        <taxon>Chytridiomycota incertae sedis</taxon>
        <taxon>Chytridiomycetes</taxon>
        <taxon>Spizellomycetales</taxon>
        <taxon>Spizellomycetaceae</taxon>
        <taxon>Spizellomyces</taxon>
    </lineage>
</organism>
<dbReference type="Gene3D" id="3.80.10.10">
    <property type="entry name" value="Ribonuclease Inhibitor"/>
    <property type="match status" value="2"/>
</dbReference>
<dbReference type="PANTHER" id="PTHR15454:SF69">
    <property type="entry name" value="SERINE_THREONINE-PROTEIN KINASE 11-INTERACTING PROTEIN"/>
    <property type="match status" value="1"/>
</dbReference>
<dbReference type="Proteomes" id="UP000053201">
    <property type="component" value="Unassembled WGS sequence"/>
</dbReference>
<evidence type="ECO:0000313" key="7">
    <source>
        <dbReference type="Proteomes" id="UP000053201"/>
    </source>
</evidence>
<feature type="compositionally biased region" description="Low complexity" evidence="5">
    <location>
        <begin position="441"/>
        <end position="450"/>
    </location>
</feature>
<proteinExistence type="predicted"/>
<keyword evidence="3" id="KW-0433">Leucine-rich repeat</keyword>
<dbReference type="Pfam" id="PF14580">
    <property type="entry name" value="LRR_9"/>
    <property type="match status" value="1"/>
</dbReference>
<dbReference type="OrthoDB" id="2136939at2759"/>
<comment type="subcellular location">
    <subcellularLocation>
        <location evidence="1">Cytoplasm</location>
    </subcellularLocation>
</comment>
<evidence type="ECO:0000313" key="6">
    <source>
        <dbReference type="EMBL" id="KND00692.1"/>
    </source>
</evidence>
<feature type="compositionally biased region" description="Basic and acidic residues" evidence="5">
    <location>
        <begin position="342"/>
        <end position="361"/>
    </location>
</feature>
<dbReference type="InterPro" id="IPR032675">
    <property type="entry name" value="LRR_dom_sf"/>
</dbReference>
<evidence type="ECO:0008006" key="8">
    <source>
        <dbReference type="Google" id="ProtNLM"/>
    </source>
</evidence>
<evidence type="ECO:0000256" key="4">
    <source>
        <dbReference type="ARBA" id="ARBA00022737"/>
    </source>
</evidence>
<dbReference type="InterPro" id="IPR001611">
    <property type="entry name" value="Leu-rich_rpt"/>
</dbReference>
<keyword evidence="4" id="KW-0677">Repeat</keyword>
<dbReference type="VEuPathDB" id="FungiDB:SPPG_03813"/>
<feature type="compositionally biased region" description="Basic and acidic residues" evidence="5">
    <location>
        <begin position="286"/>
        <end position="305"/>
    </location>
</feature>
<dbReference type="GeneID" id="27687301"/>
<dbReference type="SUPFAM" id="SSF52058">
    <property type="entry name" value="L domain-like"/>
    <property type="match status" value="1"/>
</dbReference>
<dbReference type="SMART" id="SM00369">
    <property type="entry name" value="LRR_TYP"/>
    <property type="match status" value="4"/>
</dbReference>
<accession>A0A0L0HHX5</accession>
<feature type="region of interest" description="Disordered" evidence="5">
    <location>
        <begin position="286"/>
        <end position="530"/>
    </location>
</feature>
<name>A0A0L0HHX5_SPIPD</name>
<dbReference type="SMART" id="SM00364">
    <property type="entry name" value="LRR_BAC"/>
    <property type="match status" value="3"/>
</dbReference>
<keyword evidence="2" id="KW-0963">Cytoplasm</keyword>
<dbReference type="SMART" id="SM00365">
    <property type="entry name" value="LRR_SD22"/>
    <property type="match status" value="6"/>
</dbReference>
<dbReference type="PANTHER" id="PTHR15454">
    <property type="entry name" value="NISCHARIN RELATED"/>
    <property type="match status" value="1"/>
</dbReference>
<dbReference type="OMA" id="RAPQMET"/>
<evidence type="ECO:0000256" key="1">
    <source>
        <dbReference type="ARBA" id="ARBA00004496"/>
    </source>
</evidence>
<sequence length="599" mass="65223">MKLTPAILASRHPGSALSDLVNANCSDLGISHIEDISAAVNLHKLDLSKNAIKKADALSGIKYNKEITWLNLSGNSLESMEGVEHLQRLLVLNMSHNEVNRISHHVANCKLLKALILNHNKIARLEYLANLTQLNTLVVSHNKLTNLDGLGSLPNLTKLSAAHNEIRTFPDLRMVPSLKELRLTDNKILSIPDHIRFLPALEILDMGNNLMRSIADVASLASLHAIINLNLKGNPLVEKEKGVSEAASGKYRKTLLTLCPTLRVLDTERFDEKFLERKTKRKAFMEKRQRKLEREKANEKEEDGTGPRAELPQRTRSKNIGDTHIPASRPERQEGQTMLENNVKRKREDHDVKHQKEERPTSGKVNSAKRARHSEATNDQLHGGAANGMGSSGKSKGSKPRDRLGNHTLSASDRRKEKVAPTHNEQVNEVDPFFLVEEAESAVSSKASSKNPRRGTGGKTDGKSTSKPILNGATAPKKVSAATKEPAHKSQHPPAKKSSSTQPPYKTTTVERISSESSSEKVAPSAAPTAASAALFDAATPFTPPAPVVESTNARSGVIAVVEVKGRKPKGILEPSAAVEHSRTGDKVESAGLLVGGWD</sequence>
<keyword evidence="7" id="KW-1185">Reference proteome</keyword>
<dbReference type="RefSeq" id="XP_016608731.1">
    <property type="nucleotide sequence ID" value="XM_016752061.1"/>
</dbReference>
<dbReference type="EMBL" id="KQ257455">
    <property type="protein sequence ID" value="KND00692.1"/>
    <property type="molecule type" value="Genomic_DNA"/>
</dbReference>
<dbReference type="eggNOG" id="KOG0531">
    <property type="taxonomic scope" value="Eukaryota"/>
</dbReference>
<dbReference type="STRING" id="645134.A0A0L0HHX5"/>